<dbReference type="Proteomes" id="UP001500102">
    <property type="component" value="Unassembled WGS sequence"/>
</dbReference>
<evidence type="ECO:0000313" key="1">
    <source>
        <dbReference type="EMBL" id="GAA2130030.1"/>
    </source>
</evidence>
<reference evidence="1 2" key="1">
    <citation type="journal article" date="2019" name="Int. J. Syst. Evol. Microbiol.">
        <title>The Global Catalogue of Microorganisms (GCM) 10K type strain sequencing project: providing services to taxonomists for standard genome sequencing and annotation.</title>
        <authorList>
            <consortium name="The Broad Institute Genomics Platform"/>
            <consortium name="The Broad Institute Genome Sequencing Center for Infectious Disease"/>
            <person name="Wu L."/>
            <person name="Ma J."/>
        </authorList>
    </citation>
    <scope>NUCLEOTIDE SEQUENCE [LARGE SCALE GENOMIC DNA]</scope>
    <source>
        <strain evidence="1 2">JCM 15921</strain>
    </source>
</reference>
<dbReference type="EMBL" id="BAAAQB010000012">
    <property type="protein sequence ID" value="GAA2130030.1"/>
    <property type="molecule type" value="Genomic_DNA"/>
</dbReference>
<evidence type="ECO:0008006" key="3">
    <source>
        <dbReference type="Google" id="ProtNLM"/>
    </source>
</evidence>
<accession>A0ABN2YNP1</accession>
<organism evidence="1 2">
    <name type="scientific">Arthrobacter humicola</name>
    <dbReference type="NCBI Taxonomy" id="409291"/>
    <lineage>
        <taxon>Bacteria</taxon>
        <taxon>Bacillati</taxon>
        <taxon>Actinomycetota</taxon>
        <taxon>Actinomycetes</taxon>
        <taxon>Micrococcales</taxon>
        <taxon>Micrococcaceae</taxon>
        <taxon>Arthrobacter</taxon>
    </lineage>
</organism>
<comment type="caution">
    <text evidence="1">The sequence shown here is derived from an EMBL/GenBank/DDBJ whole genome shotgun (WGS) entry which is preliminary data.</text>
</comment>
<protein>
    <recommendedName>
        <fullName evidence="3">Antitoxin VbhA domain-containing protein</fullName>
    </recommendedName>
</protein>
<evidence type="ECO:0000313" key="2">
    <source>
        <dbReference type="Proteomes" id="UP001500102"/>
    </source>
</evidence>
<name>A0ABN2YNP1_9MICC</name>
<dbReference type="RefSeq" id="WP_344362929.1">
    <property type="nucleotide sequence ID" value="NZ_BAAAQB010000012.1"/>
</dbReference>
<gene>
    <name evidence="1" type="ORF">GCM10009825_10710</name>
</gene>
<sequence length="88" mass="10042">MYLVDPRAYAQRLLHPGAWFLTSIRRHLTAGEQRPAHSWLDYLEAGITGTVSTAYTRRRAKELEQAFRNGEVSYEDACLEMEQLDGGV</sequence>
<keyword evidence="2" id="KW-1185">Reference proteome</keyword>
<proteinExistence type="predicted"/>